<dbReference type="Proteomes" id="UP001500840">
    <property type="component" value="Unassembled WGS sequence"/>
</dbReference>
<proteinExistence type="predicted"/>
<organism evidence="1 2">
    <name type="scientific">Novipirellula rosea</name>
    <dbReference type="NCBI Taxonomy" id="1031540"/>
    <lineage>
        <taxon>Bacteria</taxon>
        <taxon>Pseudomonadati</taxon>
        <taxon>Planctomycetota</taxon>
        <taxon>Planctomycetia</taxon>
        <taxon>Pirellulales</taxon>
        <taxon>Pirellulaceae</taxon>
        <taxon>Novipirellula</taxon>
    </lineage>
</organism>
<dbReference type="EMBL" id="BAABGA010000035">
    <property type="protein sequence ID" value="GAA4455535.1"/>
    <property type="molecule type" value="Genomic_DNA"/>
</dbReference>
<evidence type="ECO:0000313" key="1">
    <source>
        <dbReference type="EMBL" id="GAA4455535.1"/>
    </source>
</evidence>
<reference evidence="2" key="1">
    <citation type="journal article" date="2019" name="Int. J. Syst. Evol. Microbiol.">
        <title>The Global Catalogue of Microorganisms (GCM) 10K type strain sequencing project: providing services to taxonomists for standard genome sequencing and annotation.</title>
        <authorList>
            <consortium name="The Broad Institute Genomics Platform"/>
            <consortium name="The Broad Institute Genome Sequencing Center for Infectious Disease"/>
            <person name="Wu L."/>
            <person name="Ma J."/>
        </authorList>
    </citation>
    <scope>NUCLEOTIDE SEQUENCE [LARGE SCALE GENOMIC DNA]</scope>
    <source>
        <strain evidence="2">JCM 17759</strain>
    </source>
</reference>
<sequence>MLTVLVLSQPAAVRTLDSRCKHGIALKQEVVKTFGFLGDSSIVMGASETVTDPALDSHQVSKSTHR</sequence>
<gene>
    <name evidence="1" type="ORF">GCM10023156_29720</name>
</gene>
<accession>A0ABP8MVL1</accession>
<protein>
    <submittedName>
        <fullName evidence="1">Uncharacterized protein</fullName>
    </submittedName>
</protein>
<evidence type="ECO:0000313" key="2">
    <source>
        <dbReference type="Proteomes" id="UP001500840"/>
    </source>
</evidence>
<name>A0ABP8MVL1_9BACT</name>
<comment type="caution">
    <text evidence="1">The sequence shown here is derived from an EMBL/GenBank/DDBJ whole genome shotgun (WGS) entry which is preliminary data.</text>
</comment>
<keyword evidence="2" id="KW-1185">Reference proteome</keyword>